<evidence type="ECO:0000313" key="3">
    <source>
        <dbReference type="Proteomes" id="UP001600888"/>
    </source>
</evidence>
<evidence type="ECO:0000313" key="2">
    <source>
        <dbReference type="EMBL" id="KAL2272257.1"/>
    </source>
</evidence>
<protein>
    <recommendedName>
        <fullName evidence="1">DUF7918 domain-containing protein</fullName>
    </recommendedName>
</protein>
<proteinExistence type="predicted"/>
<reference evidence="2 3" key="1">
    <citation type="submission" date="2024-03" db="EMBL/GenBank/DDBJ databases">
        <title>A high-quality draft genome sequence of Diaporthe vaccinii, a causative agent of upright dieback and viscid rot disease in cranberry plants.</title>
        <authorList>
            <person name="Sarrasin M."/>
            <person name="Lang B.F."/>
            <person name="Burger G."/>
        </authorList>
    </citation>
    <scope>NUCLEOTIDE SEQUENCE [LARGE SCALE GENOMIC DNA]</scope>
    <source>
        <strain evidence="2 3">IS7</strain>
    </source>
</reference>
<dbReference type="Pfam" id="PF25534">
    <property type="entry name" value="DUF7918"/>
    <property type="match status" value="1"/>
</dbReference>
<sequence length="73" mass="8580">LSAPIQSTKLRWIILDFKDIEASPFSMFYFNYRSKEALKQELIITRPRSLPVENLESLQSSSVRRLSHKRPSQ</sequence>
<dbReference type="Proteomes" id="UP001600888">
    <property type="component" value="Unassembled WGS sequence"/>
</dbReference>
<feature type="non-terminal residue" evidence="2">
    <location>
        <position position="1"/>
    </location>
</feature>
<name>A0ABR4DPH3_9PEZI</name>
<comment type="caution">
    <text evidence="2">The sequence shown here is derived from an EMBL/GenBank/DDBJ whole genome shotgun (WGS) entry which is preliminary data.</text>
</comment>
<keyword evidence="3" id="KW-1185">Reference proteome</keyword>
<feature type="domain" description="DUF7918" evidence="1">
    <location>
        <begin position="4"/>
        <end position="46"/>
    </location>
</feature>
<dbReference type="InterPro" id="IPR057678">
    <property type="entry name" value="DUF7918"/>
</dbReference>
<organism evidence="2 3">
    <name type="scientific">Diaporthe vaccinii</name>
    <dbReference type="NCBI Taxonomy" id="105482"/>
    <lineage>
        <taxon>Eukaryota</taxon>
        <taxon>Fungi</taxon>
        <taxon>Dikarya</taxon>
        <taxon>Ascomycota</taxon>
        <taxon>Pezizomycotina</taxon>
        <taxon>Sordariomycetes</taxon>
        <taxon>Sordariomycetidae</taxon>
        <taxon>Diaporthales</taxon>
        <taxon>Diaporthaceae</taxon>
        <taxon>Diaporthe</taxon>
        <taxon>Diaporthe eres species complex</taxon>
    </lineage>
</organism>
<dbReference type="EMBL" id="JBAWTH010000262">
    <property type="protein sequence ID" value="KAL2272257.1"/>
    <property type="molecule type" value="Genomic_DNA"/>
</dbReference>
<evidence type="ECO:0000259" key="1">
    <source>
        <dbReference type="Pfam" id="PF25534"/>
    </source>
</evidence>
<feature type="non-terminal residue" evidence="2">
    <location>
        <position position="73"/>
    </location>
</feature>
<accession>A0ABR4DPH3</accession>
<gene>
    <name evidence="2" type="ORF">FJTKL_07171</name>
</gene>